<evidence type="ECO:0000313" key="3">
    <source>
        <dbReference type="Proteomes" id="UP000322699"/>
    </source>
</evidence>
<dbReference type="AlphaFoldDB" id="A0A5B1CJ27"/>
<feature type="compositionally biased region" description="Basic and acidic residues" evidence="1">
    <location>
        <begin position="58"/>
        <end position="74"/>
    </location>
</feature>
<dbReference type="EMBL" id="VRLW01000001">
    <property type="protein sequence ID" value="KAA1259925.1"/>
    <property type="molecule type" value="Genomic_DNA"/>
</dbReference>
<dbReference type="Proteomes" id="UP000322699">
    <property type="component" value="Unassembled WGS sequence"/>
</dbReference>
<name>A0A5B1CJ27_9BACT</name>
<evidence type="ECO:0000256" key="1">
    <source>
        <dbReference type="SAM" id="MobiDB-lite"/>
    </source>
</evidence>
<accession>A0A5B1CJ27</accession>
<proteinExistence type="predicted"/>
<sequence length="74" mass="8801">MRRPERKATIKSRTFLSWGTQGSAHQELYPTRKEYWSRKTRVSSFSRVGIGSFSKRQQFKERRGDEPNHPFKSP</sequence>
<protein>
    <submittedName>
        <fullName evidence="2">Uncharacterized protein</fullName>
    </submittedName>
</protein>
<evidence type="ECO:0000313" key="2">
    <source>
        <dbReference type="EMBL" id="KAA1259925.1"/>
    </source>
</evidence>
<gene>
    <name evidence="2" type="ORF">LF1_24620</name>
</gene>
<feature type="region of interest" description="Disordered" evidence="1">
    <location>
        <begin position="53"/>
        <end position="74"/>
    </location>
</feature>
<comment type="caution">
    <text evidence="2">The sequence shown here is derived from an EMBL/GenBank/DDBJ whole genome shotgun (WGS) entry which is preliminary data.</text>
</comment>
<organism evidence="2 3">
    <name type="scientific">Rubripirellula obstinata</name>
    <dbReference type="NCBI Taxonomy" id="406547"/>
    <lineage>
        <taxon>Bacteria</taxon>
        <taxon>Pseudomonadati</taxon>
        <taxon>Planctomycetota</taxon>
        <taxon>Planctomycetia</taxon>
        <taxon>Pirellulales</taxon>
        <taxon>Pirellulaceae</taxon>
        <taxon>Rubripirellula</taxon>
    </lineage>
</organism>
<keyword evidence="3" id="KW-1185">Reference proteome</keyword>
<reference evidence="2 3" key="1">
    <citation type="submission" date="2019-08" db="EMBL/GenBank/DDBJ databases">
        <title>Deep-cultivation of Planctomycetes and their phenomic and genomic characterization uncovers novel biology.</title>
        <authorList>
            <person name="Wiegand S."/>
            <person name="Jogler M."/>
            <person name="Boedeker C."/>
            <person name="Pinto D."/>
            <person name="Vollmers J."/>
            <person name="Rivas-Marin E."/>
            <person name="Kohn T."/>
            <person name="Peeters S.H."/>
            <person name="Heuer A."/>
            <person name="Rast P."/>
            <person name="Oberbeckmann S."/>
            <person name="Bunk B."/>
            <person name="Jeske O."/>
            <person name="Meyerdierks A."/>
            <person name="Storesund J.E."/>
            <person name="Kallscheuer N."/>
            <person name="Luecker S."/>
            <person name="Lage O.M."/>
            <person name="Pohl T."/>
            <person name="Merkel B.J."/>
            <person name="Hornburger P."/>
            <person name="Mueller R.-W."/>
            <person name="Bruemmer F."/>
            <person name="Labrenz M."/>
            <person name="Spormann A.M."/>
            <person name="Op Den Camp H."/>
            <person name="Overmann J."/>
            <person name="Amann R."/>
            <person name="Jetten M.S.M."/>
            <person name="Mascher T."/>
            <person name="Medema M.H."/>
            <person name="Devos D.P."/>
            <person name="Kaster A.-K."/>
            <person name="Ovreas L."/>
            <person name="Rohde M."/>
            <person name="Galperin M.Y."/>
            <person name="Jogler C."/>
        </authorList>
    </citation>
    <scope>NUCLEOTIDE SEQUENCE [LARGE SCALE GENOMIC DNA]</scope>
    <source>
        <strain evidence="2 3">LF1</strain>
    </source>
</reference>